<dbReference type="EMBL" id="JADCNM010000006">
    <property type="protein sequence ID" value="KAG0478171.1"/>
    <property type="molecule type" value="Genomic_DNA"/>
</dbReference>
<comment type="similarity">
    <text evidence="1">Belongs to the CDI family. ICK/KRP subfamily.</text>
</comment>
<evidence type="ECO:0000313" key="4">
    <source>
        <dbReference type="EMBL" id="KAG0478171.1"/>
    </source>
</evidence>
<dbReference type="OrthoDB" id="9940972at2759"/>
<protein>
    <recommendedName>
        <fullName evidence="3">Cyclin-dependent kinase inhibitor domain-containing protein</fullName>
    </recommendedName>
</protein>
<feature type="domain" description="Cyclin-dependent kinase inhibitor" evidence="3">
    <location>
        <begin position="172"/>
        <end position="208"/>
    </location>
</feature>
<keyword evidence="2" id="KW-0649">Protein kinase inhibitor</keyword>
<accession>A0A835QW25</accession>
<dbReference type="GO" id="GO:0051726">
    <property type="term" value="P:regulation of cell cycle"/>
    <property type="evidence" value="ECO:0007669"/>
    <property type="project" value="InterPro"/>
</dbReference>
<evidence type="ECO:0000313" key="5">
    <source>
        <dbReference type="Proteomes" id="UP000639772"/>
    </source>
</evidence>
<dbReference type="InterPro" id="IPR003175">
    <property type="entry name" value="CDI_dom"/>
</dbReference>
<name>A0A835QW25_VANPL</name>
<dbReference type="InterPro" id="IPR044275">
    <property type="entry name" value="KRP"/>
</dbReference>
<dbReference type="Proteomes" id="UP000639772">
    <property type="component" value="Chromosome 6"/>
</dbReference>
<reference evidence="4 5" key="1">
    <citation type="journal article" date="2020" name="Nat. Food">
        <title>A phased Vanilla planifolia genome enables genetic improvement of flavour and production.</title>
        <authorList>
            <person name="Hasing T."/>
            <person name="Tang H."/>
            <person name="Brym M."/>
            <person name="Khazi F."/>
            <person name="Huang T."/>
            <person name="Chambers A.H."/>
        </authorList>
    </citation>
    <scope>NUCLEOTIDE SEQUENCE [LARGE SCALE GENOMIC DNA]</scope>
    <source>
        <tissue evidence="4">Leaf</tissue>
    </source>
</reference>
<dbReference type="GO" id="GO:0004861">
    <property type="term" value="F:cyclin-dependent protein serine/threonine kinase inhibitor activity"/>
    <property type="evidence" value="ECO:0007669"/>
    <property type="project" value="InterPro"/>
</dbReference>
<gene>
    <name evidence="4" type="ORF">HPP92_012890</name>
</gene>
<evidence type="ECO:0000256" key="1">
    <source>
        <dbReference type="ARBA" id="ARBA00010274"/>
    </source>
</evidence>
<evidence type="ECO:0000259" key="3">
    <source>
        <dbReference type="Pfam" id="PF02234"/>
    </source>
</evidence>
<dbReference type="InterPro" id="IPR044898">
    <property type="entry name" value="CDI_dom_sf"/>
</dbReference>
<organism evidence="4 5">
    <name type="scientific">Vanilla planifolia</name>
    <name type="common">Vanilla</name>
    <dbReference type="NCBI Taxonomy" id="51239"/>
    <lineage>
        <taxon>Eukaryota</taxon>
        <taxon>Viridiplantae</taxon>
        <taxon>Streptophyta</taxon>
        <taxon>Embryophyta</taxon>
        <taxon>Tracheophyta</taxon>
        <taxon>Spermatophyta</taxon>
        <taxon>Magnoliopsida</taxon>
        <taxon>Liliopsida</taxon>
        <taxon>Asparagales</taxon>
        <taxon>Orchidaceae</taxon>
        <taxon>Vanilloideae</taxon>
        <taxon>Vanilleae</taxon>
        <taxon>Vanilla</taxon>
    </lineage>
</organism>
<sequence length="299" mass="33417">MEASQMVGVRTRAMTVALAAASTSATVEAEGEVMSAKRRREEGADSRLGASEMQMSLRNRSLVITQWLSRSTRNSRRKRRECVEQERMSRCSSISSCDALEEHEHIRLPSSRTDETPCKDIVSSMCNENCSQDRSEMSWPCSAQVSCPIELESTVGRQLLQSTPQSSMPCLSEIEEFFAAMENAEKKRFAMRYNFDIDEDVPLEGRYESQWKFEGNRRFAASYFSANFDSLTIHEAHSAAVCVALSVYDISRGSDGGLRFWQFFPNDETLARMSAPAAVNSEPHECSEGGMEGAETSCP</sequence>
<dbReference type="AlphaFoldDB" id="A0A835QW25"/>
<dbReference type="Pfam" id="PF02234">
    <property type="entry name" value="CDI"/>
    <property type="match status" value="1"/>
</dbReference>
<dbReference type="PANTHER" id="PTHR46776">
    <property type="entry name" value="CYCLIN-DEPENDENT KINASE INHIBITOR 4-RELATED"/>
    <property type="match status" value="1"/>
</dbReference>
<proteinExistence type="inferred from homology"/>
<evidence type="ECO:0000256" key="2">
    <source>
        <dbReference type="ARBA" id="ARBA00023013"/>
    </source>
</evidence>
<dbReference type="GO" id="GO:0005634">
    <property type="term" value="C:nucleus"/>
    <property type="evidence" value="ECO:0007669"/>
    <property type="project" value="InterPro"/>
</dbReference>
<comment type="caution">
    <text evidence="4">The sequence shown here is derived from an EMBL/GenBank/DDBJ whole genome shotgun (WGS) entry which is preliminary data.</text>
</comment>
<dbReference type="Gene3D" id="4.10.365.10">
    <property type="entry name" value="p27"/>
    <property type="match status" value="1"/>
</dbReference>